<feature type="region of interest" description="Disordered" evidence="2">
    <location>
        <begin position="242"/>
        <end position="274"/>
    </location>
</feature>
<dbReference type="SMART" id="SM00028">
    <property type="entry name" value="TPR"/>
    <property type="match status" value="4"/>
</dbReference>
<dbReference type="Proteomes" id="UP000005695">
    <property type="component" value="Unassembled WGS sequence"/>
</dbReference>
<dbReference type="Gene3D" id="1.25.40.10">
    <property type="entry name" value="Tetratricopeptide repeat domain"/>
    <property type="match status" value="1"/>
</dbReference>
<dbReference type="EMBL" id="AAEW02000018">
    <property type="protein sequence ID" value="EAT14788.1"/>
    <property type="molecule type" value="Genomic_DNA"/>
</dbReference>
<reference evidence="3" key="2">
    <citation type="submission" date="2006-05" db="EMBL/GenBank/DDBJ databases">
        <title>Sequencing of the draft genome and assembly of Desulfuromonas acetoxidans DSM 684.</title>
        <authorList>
            <consortium name="US DOE Joint Genome Institute (JGI-PGF)"/>
            <person name="Copeland A."/>
            <person name="Lucas S."/>
            <person name="Lapidus A."/>
            <person name="Barry K."/>
            <person name="Detter J.C."/>
            <person name="Glavina del Rio T."/>
            <person name="Hammon N."/>
            <person name="Israni S."/>
            <person name="Dalin E."/>
            <person name="Tice H."/>
            <person name="Bruce D."/>
            <person name="Pitluck S."/>
            <person name="Richardson P."/>
        </authorList>
    </citation>
    <scope>NUCLEOTIDE SEQUENCE [LARGE SCALE GENOMIC DNA]</scope>
    <source>
        <strain evidence="3">DSM 684</strain>
    </source>
</reference>
<keyword evidence="4" id="KW-1185">Reference proteome</keyword>
<comment type="caution">
    <text evidence="3">The sequence shown here is derived from an EMBL/GenBank/DDBJ whole genome shotgun (WGS) entry which is preliminary data.</text>
</comment>
<protein>
    <submittedName>
        <fullName evidence="3">Tetratricopeptide TPR_2</fullName>
    </submittedName>
</protein>
<dbReference type="InterPro" id="IPR019734">
    <property type="entry name" value="TPR_rpt"/>
</dbReference>
<organism evidence="3 4">
    <name type="scientific">Desulfuromonas acetoxidans (strain DSM 684 / 11070)</name>
    <dbReference type="NCBI Taxonomy" id="281689"/>
    <lineage>
        <taxon>Bacteria</taxon>
        <taxon>Pseudomonadati</taxon>
        <taxon>Thermodesulfobacteriota</taxon>
        <taxon>Desulfuromonadia</taxon>
        <taxon>Desulfuromonadales</taxon>
        <taxon>Desulfuromonadaceae</taxon>
        <taxon>Desulfuromonas</taxon>
    </lineage>
</organism>
<dbReference type="OrthoDB" id="1221582at2"/>
<name>Q1JWX0_DESA6</name>
<feature type="region of interest" description="Disordered" evidence="2">
    <location>
        <begin position="1237"/>
        <end position="1260"/>
    </location>
</feature>
<dbReference type="RefSeq" id="WP_006002163.1">
    <property type="nucleotide sequence ID" value="NZ_AAEW02000018.1"/>
</dbReference>
<sequence length="1260" mass="143224">MIRFSLLPLLRLVLFTLVIGNSLAIAASFDMLTKAELVIHLPTEQELAMYQMFPPPPEQMEQLTSPHVEVRLDGLPTCYSIDWQSKQVNAQIIHLRQRDWLQPFLEFDLVHETIALISNGHFGKTGDGVKNTSGLTYVGKNDQGDYVISLEPVILSCDTSRKKIAVSLAFHTLPLTDGSQFKAEHMDDRLLMIRHLKWKQHYWKINSDKGLAWRVSNISEADQKQIADARVLYIADAAPKSDEPTVSARSQTSYVPNDKAMLADKHPGRESSPWQERQKVLYHDLLGSIRYDALLIPAQVDGFAVDRAGRSLITRFLHQRLRQLGWSLPDPTLTARALGERSRTYSPKDIAALAGRIGATTVIIPAVGHDGNGRLSLNLLRQQVDHHGIPLADKTVLASCNNLPFSDTRLPFEVFVSHMDELLKSIGCTPTATAQASIRDNEPLLPQQPCELFTQNKPSLVQQAFTLQLLGMLHPRENPTQEGLFERSLVLAWQLPVNHPQRNLLIARALFRLNRRPAALKYLEQAKTVEEHALLAFLNGNLPNLQENRSRIATPLKWLLANIDYADLLWTYTQRPLPDATIAEIVGNQVEWETLIVRRLQRNWMWSNQSNLVVKQMLDEAFPLADFTVGELMGNRLLLHQSPFEGGEIDRSVYEHYRRMVSNSGASLFPDTHPLAPRKGDYLDLLAATGEANLFDAVYKSVVLQHRMDAGLEQLRQSAGVYEGHPDLTYLKSEALERKAQSSLGSEAARLNAEVAHLKDLAGYWSQEQNTYSRLKIFDQDFPKRFYWTTASDKLASLENSLEYTNSRADIAASLYDSYQRYRAGKTIKRQKLLAELEQRFIGAPQRQYLLAEISERQGNVDKAQQYYRTCIKLYPEQWEAYQKQAELLIRHDLIDEAYQTLMAIPDFNRPSPLVNAVGFSNFANRMGSMFRKLGEPGKALTFFRYCQTLGTGSGAEMVSAAQEAMINNDYATMAQHCVRLIRRYQSLPGYHAYINYQHLTGQHTTAWSVFNNLSSRQYLSSIWQAALFGFRMEGTSEQDQDRWFADRVNRPESSSFVLYRLMDRSQFPAINTLPRSGGQNRKQFLALYRGYKTRSFTDSPYSHQFQQGQGITSKLLPWLAFYYEDAGRGEEFQQRLNEYLAVHGSGFDSLLAQGIIAGLQDDSHTALTLFHKACLRYAELQQQQTPFAGWPFAMEAKYTTNPEKRMTALGAALYLDRNSVRIAHFSRAEKQRATEQFDANKFFAPRQSDAQTQSPPKQI</sequence>
<dbReference type="AlphaFoldDB" id="Q1JWX0"/>
<gene>
    <name evidence="3" type="ORF">Dace_0842</name>
</gene>
<evidence type="ECO:0000256" key="1">
    <source>
        <dbReference type="PROSITE-ProRule" id="PRU00339"/>
    </source>
</evidence>
<keyword evidence="1" id="KW-0802">TPR repeat</keyword>
<dbReference type="PROSITE" id="PS50005">
    <property type="entry name" value="TPR"/>
    <property type="match status" value="1"/>
</dbReference>
<feature type="repeat" description="TPR" evidence="1">
    <location>
        <begin position="845"/>
        <end position="878"/>
    </location>
</feature>
<feature type="compositionally biased region" description="Polar residues" evidence="2">
    <location>
        <begin position="1249"/>
        <end position="1260"/>
    </location>
</feature>
<reference evidence="3" key="1">
    <citation type="submission" date="2006-05" db="EMBL/GenBank/DDBJ databases">
        <title>Annotation of the draft genome assembly of Desulfuromonas acetoxidans DSM 684.</title>
        <authorList>
            <consortium name="US DOE Joint Genome Institute (JGI-ORNL)"/>
            <person name="Larimer F."/>
            <person name="Land M."/>
            <person name="Hauser L."/>
        </authorList>
    </citation>
    <scope>NUCLEOTIDE SEQUENCE [LARGE SCALE GENOMIC DNA]</scope>
    <source>
        <strain evidence="3">DSM 684</strain>
    </source>
</reference>
<evidence type="ECO:0000256" key="2">
    <source>
        <dbReference type="SAM" id="MobiDB-lite"/>
    </source>
</evidence>
<dbReference type="Pfam" id="PF13181">
    <property type="entry name" value="TPR_8"/>
    <property type="match status" value="1"/>
</dbReference>
<dbReference type="InterPro" id="IPR011990">
    <property type="entry name" value="TPR-like_helical_dom_sf"/>
</dbReference>
<proteinExistence type="predicted"/>
<dbReference type="SUPFAM" id="SSF48452">
    <property type="entry name" value="TPR-like"/>
    <property type="match status" value="1"/>
</dbReference>
<evidence type="ECO:0000313" key="4">
    <source>
        <dbReference type="Proteomes" id="UP000005695"/>
    </source>
</evidence>
<evidence type="ECO:0000313" key="3">
    <source>
        <dbReference type="EMBL" id="EAT14788.1"/>
    </source>
</evidence>
<accession>Q1JWX0</accession>